<protein>
    <submittedName>
        <fullName evidence="3">Uncharacterized protein</fullName>
    </submittedName>
</protein>
<dbReference type="AlphaFoldDB" id="A0AAW1S7B4"/>
<evidence type="ECO:0000313" key="4">
    <source>
        <dbReference type="Proteomes" id="UP001445335"/>
    </source>
</evidence>
<gene>
    <name evidence="3" type="ORF">WJX81_001530</name>
</gene>
<sequence>MTQGPYCPLIQAAAQAWSGAFDEEGRPHGQGTLTYPPPPPPGPAVEEGSSNMTGGSYEGAYAAGARQGKGTMTYPGGGRFEGRRHGEGAQHCAALEAQYIGEWADGRFVQGRLVLKDGASLAIGATPAPLVYRSAAGLAQTGQVVYSLCLWKALTT</sequence>
<feature type="region of interest" description="Disordered" evidence="2">
    <location>
        <begin position="22"/>
        <end position="60"/>
    </location>
</feature>
<dbReference type="PANTHER" id="PTHR43215:SF14">
    <property type="entry name" value="RADIAL SPOKE HEAD 1 HOMOLOG"/>
    <property type="match status" value="1"/>
</dbReference>
<dbReference type="Proteomes" id="UP001445335">
    <property type="component" value="Unassembled WGS sequence"/>
</dbReference>
<keyword evidence="4" id="KW-1185">Reference proteome</keyword>
<dbReference type="GO" id="GO:0016020">
    <property type="term" value="C:membrane"/>
    <property type="evidence" value="ECO:0007669"/>
    <property type="project" value="UniProtKB-ARBA"/>
</dbReference>
<dbReference type="InterPro" id="IPR003409">
    <property type="entry name" value="MORN"/>
</dbReference>
<dbReference type="PANTHER" id="PTHR43215">
    <property type="entry name" value="RADIAL SPOKE HEAD 1 HOMOLOG"/>
    <property type="match status" value="1"/>
</dbReference>
<name>A0AAW1S7B4_9CHLO</name>
<dbReference type="Gene3D" id="2.20.110.10">
    <property type="entry name" value="Histone H3 K4-specific methyltransferase SET7/9 N-terminal domain"/>
    <property type="match status" value="1"/>
</dbReference>
<comment type="caution">
    <text evidence="3">The sequence shown here is derived from an EMBL/GenBank/DDBJ whole genome shotgun (WGS) entry which is preliminary data.</text>
</comment>
<dbReference type="SUPFAM" id="SSF82185">
    <property type="entry name" value="Histone H3 K4-specific methyltransferase SET7/9 N-terminal domain"/>
    <property type="match status" value="1"/>
</dbReference>
<dbReference type="EMBL" id="JALJOU010000009">
    <property type="protein sequence ID" value="KAK9841966.1"/>
    <property type="molecule type" value="Genomic_DNA"/>
</dbReference>
<keyword evidence="1" id="KW-0677">Repeat</keyword>
<accession>A0AAW1S7B4</accession>
<proteinExistence type="predicted"/>
<evidence type="ECO:0000313" key="3">
    <source>
        <dbReference type="EMBL" id="KAK9841966.1"/>
    </source>
</evidence>
<evidence type="ECO:0000256" key="1">
    <source>
        <dbReference type="ARBA" id="ARBA00022737"/>
    </source>
</evidence>
<organism evidence="3 4">
    <name type="scientific">Elliptochloris bilobata</name>
    <dbReference type="NCBI Taxonomy" id="381761"/>
    <lineage>
        <taxon>Eukaryota</taxon>
        <taxon>Viridiplantae</taxon>
        <taxon>Chlorophyta</taxon>
        <taxon>core chlorophytes</taxon>
        <taxon>Trebouxiophyceae</taxon>
        <taxon>Trebouxiophyceae incertae sedis</taxon>
        <taxon>Elliptochloris clade</taxon>
        <taxon>Elliptochloris</taxon>
    </lineage>
</organism>
<evidence type="ECO:0000256" key="2">
    <source>
        <dbReference type="SAM" id="MobiDB-lite"/>
    </source>
</evidence>
<dbReference type="SMART" id="SM00698">
    <property type="entry name" value="MORN"/>
    <property type="match status" value="3"/>
</dbReference>
<reference evidence="3 4" key="1">
    <citation type="journal article" date="2024" name="Nat. Commun.">
        <title>Phylogenomics reveals the evolutionary origins of lichenization in chlorophyte algae.</title>
        <authorList>
            <person name="Puginier C."/>
            <person name="Libourel C."/>
            <person name="Otte J."/>
            <person name="Skaloud P."/>
            <person name="Haon M."/>
            <person name="Grisel S."/>
            <person name="Petersen M."/>
            <person name="Berrin J.G."/>
            <person name="Delaux P.M."/>
            <person name="Dal Grande F."/>
            <person name="Keller J."/>
        </authorList>
    </citation>
    <scope>NUCLEOTIDE SEQUENCE [LARGE SCALE GENOMIC DNA]</scope>
    <source>
        <strain evidence="3 4">SAG 245.80</strain>
    </source>
</reference>
<dbReference type="Pfam" id="PF02493">
    <property type="entry name" value="MORN"/>
    <property type="match status" value="3"/>
</dbReference>